<proteinExistence type="predicted"/>
<feature type="compositionally biased region" description="Low complexity" evidence="1">
    <location>
        <begin position="201"/>
        <end position="238"/>
    </location>
</feature>
<dbReference type="Proteomes" id="UP000006718">
    <property type="component" value="Chromosome 1"/>
</dbReference>
<dbReference type="VEuPathDB" id="HostDB:ENSMMUG00000056439"/>
<feature type="compositionally biased region" description="Gly residues" evidence="1">
    <location>
        <begin position="159"/>
        <end position="173"/>
    </location>
</feature>
<feature type="region of interest" description="Disordered" evidence="1">
    <location>
        <begin position="120"/>
        <end position="296"/>
    </location>
</feature>
<dbReference type="Ensembl" id="ENSMMUT00000080073.1">
    <property type="protein sequence ID" value="ENSMMUP00000079294.1"/>
    <property type="gene ID" value="ENSMMUG00000056439.1"/>
</dbReference>
<dbReference type="GeneTree" id="ENSGT00620000089388"/>
<keyword evidence="3" id="KW-1185">Reference proteome</keyword>
<feature type="compositionally biased region" description="Basic and acidic residues" evidence="1">
    <location>
        <begin position="32"/>
        <end position="65"/>
    </location>
</feature>
<reference evidence="3" key="1">
    <citation type="journal article" date="2007" name="Science">
        <title>Evolutionary and biomedical insights from the rhesus macaque genome.</title>
        <authorList>
            <person name="Gibbs R.A."/>
            <person name="Rogers J."/>
            <person name="Katze M.G."/>
            <person name="Bumgarner R."/>
            <person name="Weinstock G.M."/>
            <person name="Mardis E.R."/>
            <person name="Remington K.A."/>
            <person name="Strausberg R.L."/>
            <person name="Venter J.C."/>
            <person name="Wilson R.K."/>
            <person name="Batzer M.A."/>
            <person name="Bustamante C.D."/>
            <person name="Eichler E.E."/>
            <person name="Hahn M.W."/>
            <person name="Hardison R.C."/>
            <person name="Makova K.D."/>
            <person name="Miller W."/>
            <person name="Milosavljevic A."/>
            <person name="Palermo R.E."/>
            <person name="Siepel A."/>
            <person name="Sikela J.M."/>
            <person name="Attaway T."/>
            <person name="Bell S."/>
            <person name="Bernard K.E."/>
            <person name="Buhay C.J."/>
            <person name="Chandrabose M.N."/>
            <person name="Dao M."/>
            <person name="Davis C."/>
            <person name="Delehaunty K.D."/>
            <person name="Ding Y."/>
            <person name="Dinh H.H."/>
            <person name="Dugan-Rocha S."/>
            <person name="Fulton L.A."/>
            <person name="Gabisi R.A."/>
            <person name="Garner T.T."/>
            <person name="Godfrey J."/>
            <person name="Hawes A.C."/>
            <person name="Hernandez J."/>
            <person name="Hines S."/>
            <person name="Holder M."/>
            <person name="Hume J."/>
            <person name="Jhangiani S.N."/>
            <person name="Joshi V."/>
            <person name="Khan Z.M."/>
            <person name="Kirkness E.F."/>
            <person name="Cree A."/>
            <person name="Fowler R.G."/>
            <person name="Lee S."/>
            <person name="Lewis L.R."/>
            <person name="Li Z."/>
            <person name="Liu Y.-S."/>
            <person name="Moore S.M."/>
            <person name="Muzny D."/>
            <person name="Nazareth L.V."/>
            <person name="Ngo D.N."/>
            <person name="Okwuonu G.O."/>
            <person name="Pai G."/>
            <person name="Parker D."/>
            <person name="Paul H.A."/>
            <person name="Pfannkoch C."/>
            <person name="Pohl C.S."/>
            <person name="Rogers Y.-H.C."/>
            <person name="Ruiz S.J."/>
            <person name="Sabo A."/>
            <person name="Santibanez J."/>
            <person name="Schneider B.W."/>
            <person name="Smith S.M."/>
            <person name="Sodergren E."/>
            <person name="Svatek A.F."/>
            <person name="Utterback T.R."/>
            <person name="Vattathil S."/>
            <person name="Warren W."/>
            <person name="White C.S."/>
            <person name="Chinwalla A.T."/>
            <person name="Feng Y."/>
            <person name="Halpern A.L."/>
            <person name="Hillier L.W."/>
            <person name="Huang X."/>
            <person name="Minx P."/>
            <person name="Nelson J.O."/>
            <person name="Pepin K.H."/>
            <person name="Qin X."/>
            <person name="Sutton G.G."/>
            <person name="Venter E."/>
            <person name="Walenz B.P."/>
            <person name="Wallis J.W."/>
            <person name="Worley K.C."/>
            <person name="Yang S.-P."/>
            <person name="Jones S.M."/>
            <person name="Marra M.A."/>
            <person name="Rocchi M."/>
            <person name="Schein J.E."/>
            <person name="Baertsch R."/>
            <person name="Clarke L."/>
            <person name="Csuros M."/>
            <person name="Glasscock J."/>
            <person name="Harris R.A."/>
            <person name="Havlak P."/>
            <person name="Jackson A.R."/>
            <person name="Jiang H."/>
            <person name="Liu Y."/>
            <person name="Messina D.N."/>
            <person name="Shen Y."/>
            <person name="Song H.X.-Z."/>
            <person name="Wylie T."/>
            <person name="Zhang L."/>
            <person name="Birney E."/>
            <person name="Han K."/>
            <person name="Konkel M.K."/>
            <person name="Lee J."/>
            <person name="Smit A.F.A."/>
            <person name="Ullmer B."/>
            <person name="Wang H."/>
            <person name="Xing J."/>
            <person name="Burhans R."/>
            <person name="Cheng Z."/>
            <person name="Karro J.E."/>
            <person name="Ma J."/>
            <person name="Raney B."/>
            <person name="She X."/>
            <person name="Cox M.J."/>
            <person name="Demuth J.P."/>
            <person name="Dumas L.J."/>
            <person name="Han S.-G."/>
            <person name="Hopkins J."/>
            <person name="Karimpour-Fard A."/>
            <person name="Kim Y.H."/>
            <person name="Pollack J.R."/>
            <person name="Vinar T."/>
            <person name="Addo-Quaye C."/>
            <person name="Degenhardt J."/>
            <person name="Denby A."/>
            <person name="Hubisz M.J."/>
            <person name="Indap A."/>
            <person name="Kosiol C."/>
            <person name="Lahn B.T."/>
            <person name="Lawson H.A."/>
            <person name="Marklein A."/>
            <person name="Nielsen R."/>
            <person name="Vallender E.J."/>
            <person name="Clark A.G."/>
            <person name="Ferguson B."/>
            <person name="Hernandez R.D."/>
            <person name="Hirani K."/>
            <person name="Kehrer-Sawatzki H."/>
            <person name="Kolb J."/>
            <person name="Patil S."/>
            <person name="Pu L.-L."/>
            <person name="Ren Y."/>
            <person name="Smith D.G."/>
            <person name="Wheeler D.A."/>
            <person name="Schenck I."/>
            <person name="Ball E.V."/>
            <person name="Chen R."/>
            <person name="Cooper D.N."/>
            <person name="Giardine B."/>
            <person name="Hsu F."/>
            <person name="Kent W.J."/>
            <person name="Lesk A."/>
            <person name="Nelson D.L."/>
            <person name="O'brien W.E."/>
            <person name="Pruefer K."/>
            <person name="Stenson P.D."/>
            <person name="Wallace J.C."/>
            <person name="Ke H."/>
            <person name="Liu X.-M."/>
            <person name="Wang P."/>
            <person name="Xiang A.P."/>
            <person name="Yang F."/>
            <person name="Barber G.P."/>
            <person name="Haussler D."/>
            <person name="Karolchik D."/>
            <person name="Kern A.D."/>
            <person name="Kuhn R.M."/>
            <person name="Smith K.E."/>
            <person name="Zwieg A.S."/>
        </authorList>
    </citation>
    <scope>NUCLEOTIDE SEQUENCE [LARGE SCALE GENOMIC DNA]</scope>
    <source>
        <strain evidence="3">17573</strain>
    </source>
</reference>
<evidence type="ECO:0000313" key="3">
    <source>
        <dbReference type="Proteomes" id="UP000006718"/>
    </source>
</evidence>
<dbReference type="InParanoid" id="A0A5F8AN80"/>
<dbReference type="PaxDb" id="9544-ENSMMUP00000008395"/>
<dbReference type="Bgee" id="ENSMMUG00000056439">
    <property type="expression patterns" value="Expressed in dorsolateral prefrontal cortex and 4 other cell types or tissues"/>
</dbReference>
<name>A0A5F8AN80_MACMU</name>
<evidence type="ECO:0000313" key="2">
    <source>
        <dbReference type="Ensembl" id="ENSMMUP00000079294.1"/>
    </source>
</evidence>
<sequence>MSSGEGAAHNLEEVRRQNLPRPNPPRGLNPEGEGREKGVGGESKRPGAYHEHGDPGGQRVEEHGGHGAAVLRARVGLAVGAVVAEEALHVHGERVRILEVVRQHHRPCHDHHLEIEHAAGERRGQQGHARLPGRAEPSRAGGRRGGPPPRSAEAATGGAAAGAAGGLGAGGGMEPLEEEAEAGPGFEAPAGCRGGGYPRTSPLSPARPLPAASAARPGAGSRGRAGSPGRRAAAAAPLHETIRKAAALGQAPWPARRRRRGRTGRQPAGQRHLYSSEGGRCGAGEAPRGGKMKKGGGEAVEMELPETLPRHQLSGLRNPHNAWENGAWTRLLSAKPTKAQSAYAAPRVSTGASSLHSSNSLTQPGAPSLAVVSRCC</sequence>
<feature type="region of interest" description="Disordered" evidence="1">
    <location>
        <begin position="1"/>
        <end position="65"/>
    </location>
</feature>
<reference evidence="2" key="3">
    <citation type="submission" date="2025-08" db="UniProtKB">
        <authorList>
            <consortium name="Ensembl"/>
        </authorList>
    </citation>
    <scope>IDENTIFICATION</scope>
    <source>
        <strain evidence="2">17573</strain>
    </source>
</reference>
<dbReference type="AlphaFoldDB" id="A0A5F8AN80"/>
<reference evidence="2" key="2">
    <citation type="submission" date="2019-01" db="EMBL/GenBank/DDBJ databases">
        <authorList>
            <person name="Graves T."/>
            <person name="Eichler E.E."/>
            <person name="Wilson R.K."/>
        </authorList>
    </citation>
    <scope>NUCLEOTIDE SEQUENCE [LARGE SCALE GENOMIC DNA]</scope>
    <source>
        <strain evidence="2">17573</strain>
    </source>
</reference>
<reference evidence="2" key="4">
    <citation type="submission" date="2025-09" db="UniProtKB">
        <authorList>
            <consortium name="Ensembl"/>
        </authorList>
    </citation>
    <scope>IDENTIFICATION</scope>
    <source>
        <strain evidence="2">17573</strain>
    </source>
</reference>
<protein>
    <submittedName>
        <fullName evidence="2">Uncharacterized protein</fullName>
    </submittedName>
</protein>
<accession>A0A5F8AN80</accession>
<organism evidence="2 3">
    <name type="scientific">Macaca mulatta</name>
    <name type="common">Rhesus macaque</name>
    <dbReference type="NCBI Taxonomy" id="9544"/>
    <lineage>
        <taxon>Eukaryota</taxon>
        <taxon>Metazoa</taxon>
        <taxon>Chordata</taxon>
        <taxon>Craniata</taxon>
        <taxon>Vertebrata</taxon>
        <taxon>Euteleostomi</taxon>
        <taxon>Mammalia</taxon>
        <taxon>Eutheria</taxon>
        <taxon>Euarchontoglires</taxon>
        <taxon>Primates</taxon>
        <taxon>Haplorrhini</taxon>
        <taxon>Catarrhini</taxon>
        <taxon>Cercopithecidae</taxon>
        <taxon>Cercopithecinae</taxon>
        <taxon>Macaca</taxon>
    </lineage>
</organism>
<feature type="compositionally biased region" description="Low complexity" evidence="1">
    <location>
        <begin position="182"/>
        <end position="191"/>
    </location>
</feature>
<evidence type="ECO:0000256" key="1">
    <source>
        <dbReference type="SAM" id="MobiDB-lite"/>
    </source>
</evidence>